<sequence>MDFSIPKVNINKDSLTFTFFSEQQRIYKKVPDSLKNDKDFNFDFSNKAFRMESKKGIDTTYFDPELTYDRRNDHPYRNWYTRGWQTVEIDNFDFLLFASATPVIIKEKNDNVLLYVLADKNDLLEVKLVEIKLDSTDLISIERYKKYYTER</sequence>
<keyword evidence="2" id="KW-1185">Reference proteome</keyword>
<evidence type="ECO:0000313" key="1">
    <source>
        <dbReference type="EMBL" id="KPM30488.1"/>
    </source>
</evidence>
<name>A0A0P7ADU2_9FLAO</name>
<evidence type="ECO:0000313" key="2">
    <source>
        <dbReference type="Proteomes" id="UP000050280"/>
    </source>
</evidence>
<proteinExistence type="predicted"/>
<gene>
    <name evidence="1" type="ORF">I595_3309</name>
</gene>
<dbReference type="Proteomes" id="UP000050280">
    <property type="component" value="Unassembled WGS sequence"/>
</dbReference>
<reference evidence="1 2" key="1">
    <citation type="submission" date="2015-09" db="EMBL/GenBank/DDBJ databases">
        <title>Genome sequence of the marine flavobacterium Croceitalea dokdonensis DOKDO 023 that contains proton- and sodium-pumping rhodopsins.</title>
        <authorList>
            <person name="Kwon S.-K."/>
            <person name="Lee H.K."/>
            <person name="Kwak M.-J."/>
            <person name="Kim J.F."/>
        </authorList>
    </citation>
    <scope>NUCLEOTIDE SEQUENCE [LARGE SCALE GENOMIC DNA]</scope>
    <source>
        <strain evidence="1 2">DOKDO 023</strain>
    </source>
</reference>
<dbReference type="EMBL" id="LDJX01000008">
    <property type="protein sequence ID" value="KPM30488.1"/>
    <property type="molecule type" value="Genomic_DNA"/>
</dbReference>
<dbReference type="RefSeq" id="WP_157449768.1">
    <property type="nucleotide sequence ID" value="NZ_LDJX01000008.1"/>
</dbReference>
<comment type="caution">
    <text evidence="1">The sequence shown here is derived from an EMBL/GenBank/DDBJ whole genome shotgun (WGS) entry which is preliminary data.</text>
</comment>
<dbReference type="OrthoDB" id="1440595at2"/>
<dbReference type="STRING" id="1300341.I595_3309"/>
<accession>A0A0P7ADU2</accession>
<dbReference type="AlphaFoldDB" id="A0A0P7ADU2"/>
<protein>
    <submittedName>
        <fullName evidence="1">Uncharacterized protein</fullName>
    </submittedName>
</protein>
<organism evidence="1 2">
    <name type="scientific">Croceitalea dokdonensis DOKDO 023</name>
    <dbReference type="NCBI Taxonomy" id="1300341"/>
    <lineage>
        <taxon>Bacteria</taxon>
        <taxon>Pseudomonadati</taxon>
        <taxon>Bacteroidota</taxon>
        <taxon>Flavobacteriia</taxon>
        <taxon>Flavobacteriales</taxon>
        <taxon>Flavobacteriaceae</taxon>
        <taxon>Croceitalea</taxon>
    </lineage>
</organism>